<dbReference type="Gene3D" id="3.40.50.720">
    <property type="entry name" value="NAD(P)-binding Rossmann-like Domain"/>
    <property type="match status" value="1"/>
</dbReference>
<reference evidence="5" key="1">
    <citation type="submission" date="2021-12" db="EMBL/GenBank/DDBJ databases">
        <title>Curvularia clavata genome.</title>
        <authorList>
            <person name="Cao Y."/>
        </authorList>
    </citation>
    <scope>NUCLEOTIDE SEQUENCE</scope>
    <source>
        <strain evidence="5">Yc1106</strain>
    </source>
</reference>
<dbReference type="PANTHER" id="PTHR47706:SF4">
    <property type="entry name" value="NMRA-LIKE DOMAIN-CONTAINING PROTEIN"/>
    <property type="match status" value="1"/>
</dbReference>
<evidence type="ECO:0000256" key="2">
    <source>
        <dbReference type="ARBA" id="ARBA00022857"/>
    </source>
</evidence>
<evidence type="ECO:0000313" key="6">
    <source>
        <dbReference type="Proteomes" id="UP001056012"/>
    </source>
</evidence>
<dbReference type="VEuPathDB" id="FungiDB:yc1106_00189"/>
<dbReference type="Proteomes" id="UP001056012">
    <property type="component" value="Chromosome 1"/>
</dbReference>
<dbReference type="InterPro" id="IPR051609">
    <property type="entry name" value="NmrA/Isoflavone_reductase-like"/>
</dbReference>
<comment type="similarity">
    <text evidence="1">Belongs to the NmrA-type oxidoreductase family. Isoflavone reductase subfamily.</text>
</comment>
<dbReference type="GO" id="GO:0016491">
    <property type="term" value="F:oxidoreductase activity"/>
    <property type="evidence" value="ECO:0007669"/>
    <property type="project" value="UniProtKB-KW"/>
</dbReference>
<keyword evidence="3" id="KW-0560">Oxidoreductase</keyword>
<proteinExistence type="inferred from homology"/>
<evidence type="ECO:0000313" key="5">
    <source>
        <dbReference type="EMBL" id="USP72915.1"/>
    </source>
</evidence>
<dbReference type="PANTHER" id="PTHR47706">
    <property type="entry name" value="NMRA-LIKE FAMILY PROTEIN"/>
    <property type="match status" value="1"/>
</dbReference>
<dbReference type="SUPFAM" id="SSF51735">
    <property type="entry name" value="NAD(P)-binding Rossmann-fold domains"/>
    <property type="match status" value="1"/>
</dbReference>
<dbReference type="OrthoDB" id="419598at2759"/>
<name>A0A9Q8YZY7_CURCL</name>
<feature type="domain" description="NmrA-like" evidence="4">
    <location>
        <begin position="43"/>
        <end position="201"/>
    </location>
</feature>
<sequence length="306" mass="33877">MVKIALAGGTSGIGLAFQNALKAQDSHEYVIFTRTRSDNPKAIVVDYTSTSSLAEALRAQSIHTVISAISVGDEASGQAQLNLIEACAVAGCVKRFLPSEFGADYKEESIQHVPSYTYKFKAREALTKTDLEYSIVSIGMFLDYWGHPYVPSMLDPRKGTSMFIDLAHNFAAIPGDGEAFMVFTHSADAARFVIAMIDIPKWPKSTFFAGDRLNLNQFLERAEETKAVKFEVHYDKLEDIRAGKVTLPPSVKKWLPSPEWAPMFSTIAMTYLGGGFDLDMTKCKNNLFPEIKPLKVQDVLDAWKGK</sequence>
<dbReference type="AlphaFoldDB" id="A0A9Q8YZY7"/>
<dbReference type="InterPro" id="IPR036291">
    <property type="entry name" value="NAD(P)-bd_dom_sf"/>
</dbReference>
<evidence type="ECO:0000256" key="3">
    <source>
        <dbReference type="ARBA" id="ARBA00023002"/>
    </source>
</evidence>
<protein>
    <recommendedName>
        <fullName evidence="4">NmrA-like domain-containing protein</fullName>
    </recommendedName>
</protein>
<accession>A0A9Q8YZY7</accession>
<dbReference type="InterPro" id="IPR008030">
    <property type="entry name" value="NmrA-like"/>
</dbReference>
<dbReference type="EMBL" id="CP089274">
    <property type="protein sequence ID" value="USP72915.1"/>
    <property type="molecule type" value="Genomic_DNA"/>
</dbReference>
<keyword evidence="2" id="KW-0521">NADP</keyword>
<dbReference type="Gene3D" id="3.90.25.10">
    <property type="entry name" value="UDP-galactose 4-epimerase, domain 1"/>
    <property type="match status" value="1"/>
</dbReference>
<dbReference type="Pfam" id="PF05368">
    <property type="entry name" value="NmrA"/>
    <property type="match status" value="1"/>
</dbReference>
<organism evidence="5 6">
    <name type="scientific">Curvularia clavata</name>
    <dbReference type="NCBI Taxonomy" id="95742"/>
    <lineage>
        <taxon>Eukaryota</taxon>
        <taxon>Fungi</taxon>
        <taxon>Dikarya</taxon>
        <taxon>Ascomycota</taxon>
        <taxon>Pezizomycotina</taxon>
        <taxon>Dothideomycetes</taxon>
        <taxon>Pleosporomycetidae</taxon>
        <taxon>Pleosporales</taxon>
        <taxon>Pleosporineae</taxon>
        <taxon>Pleosporaceae</taxon>
        <taxon>Curvularia</taxon>
    </lineage>
</organism>
<keyword evidence="6" id="KW-1185">Reference proteome</keyword>
<gene>
    <name evidence="5" type="ORF">yc1106_00189</name>
</gene>
<evidence type="ECO:0000256" key="1">
    <source>
        <dbReference type="ARBA" id="ARBA00005725"/>
    </source>
</evidence>
<evidence type="ECO:0000259" key="4">
    <source>
        <dbReference type="Pfam" id="PF05368"/>
    </source>
</evidence>